<organism evidence="1 2">
    <name type="scientific">Gracilibacillus pellucidus</name>
    <dbReference type="NCBI Taxonomy" id="3095368"/>
    <lineage>
        <taxon>Bacteria</taxon>
        <taxon>Bacillati</taxon>
        <taxon>Bacillota</taxon>
        <taxon>Bacilli</taxon>
        <taxon>Bacillales</taxon>
        <taxon>Bacillaceae</taxon>
        <taxon>Gracilibacillus</taxon>
    </lineage>
</organism>
<protein>
    <submittedName>
        <fullName evidence="1">Carbohydrate ABC transporter permease</fullName>
    </submittedName>
</protein>
<dbReference type="Proteomes" id="UP001277972">
    <property type="component" value="Unassembled WGS sequence"/>
</dbReference>
<evidence type="ECO:0000313" key="1">
    <source>
        <dbReference type="EMBL" id="MDX8045325.1"/>
    </source>
</evidence>
<keyword evidence="2" id="KW-1185">Reference proteome</keyword>
<evidence type="ECO:0000313" key="2">
    <source>
        <dbReference type="Proteomes" id="UP001277972"/>
    </source>
</evidence>
<dbReference type="EMBL" id="JAWZSR010000002">
    <property type="protein sequence ID" value="MDX8045325.1"/>
    <property type="molecule type" value="Genomic_DNA"/>
</dbReference>
<comment type="caution">
    <text evidence="1">The sequence shown here is derived from an EMBL/GenBank/DDBJ whole genome shotgun (WGS) entry which is preliminary data.</text>
</comment>
<reference evidence="1" key="1">
    <citation type="submission" date="2023-11" db="EMBL/GenBank/DDBJ databases">
        <title>Gracilibacillus pellucida a moderately halophilic bacterium isolated from saline soil in Xinjiang province.</title>
        <authorList>
            <person name="Zhang Z."/>
            <person name="Tan F."/>
            <person name="Wang Y."/>
            <person name="Xia M."/>
        </authorList>
    </citation>
    <scope>NUCLEOTIDE SEQUENCE</scope>
    <source>
        <strain evidence="1">S3-1-1</strain>
    </source>
</reference>
<gene>
    <name evidence="1" type="ORF">SH601_04920</name>
</gene>
<name>A0ACC6M2Z1_9BACI</name>
<sequence>MKSRRLSEDKVFDIAVYAIVTIITLTVLLPLIYVYMSSLAPRSEFITRSFFLIPKEFTLDAYKYLLNSKEFIEAFTNSLVITVGGTFINMLFTTMMAYPLSKKWLPGRSKFNFLVMFTMLFSGGMIPLFLIVGQLGLMDSYGALWLTSAISPFYLIVMRSLFSNIPAELEEAAKMDGCGEWRIFFRIALPLVKPAMATFTIFYLVAHWNSYFDAILYIQDQSKMPLQVFLRRLLILDEDVLAGEVDDILFSPAVGMAAIVVTITPLIIIFPFFQKYFNKGFLLGSVKD</sequence>
<proteinExistence type="predicted"/>
<accession>A0ACC6M2Z1</accession>